<feature type="transmembrane region" description="Helical" evidence="1">
    <location>
        <begin position="48"/>
        <end position="67"/>
    </location>
</feature>
<keyword evidence="1" id="KW-1133">Transmembrane helix</keyword>
<reference evidence="2 3" key="1">
    <citation type="submission" date="2018-10" db="EMBL/GenBank/DDBJ databases">
        <title>Whole genome sequence of Corynebacterium gottingense DSM 130494T.</title>
        <authorList>
            <person name="Bernier A.-M."/>
            <person name="Bernard K."/>
        </authorList>
    </citation>
    <scope>NUCLEOTIDE SEQUENCE [LARGE SCALE GENOMIC DNA]</scope>
    <source>
        <strain evidence="2 3">DSM 103494</strain>
    </source>
</reference>
<comment type="caution">
    <text evidence="2">The sequence shown here is derived from an EMBL/GenBank/DDBJ whole genome shotgun (WGS) entry which is preliminary data.</text>
</comment>
<keyword evidence="1" id="KW-0472">Membrane</keyword>
<feature type="transmembrane region" description="Helical" evidence="1">
    <location>
        <begin position="21"/>
        <end position="42"/>
    </location>
</feature>
<evidence type="ECO:0000313" key="2">
    <source>
        <dbReference type="EMBL" id="RMD16578.1"/>
    </source>
</evidence>
<dbReference type="Proteomes" id="UP000266886">
    <property type="component" value="Unassembled WGS sequence"/>
</dbReference>
<dbReference type="EMBL" id="RDRE01000082">
    <property type="protein sequence ID" value="RMD16578.1"/>
    <property type="molecule type" value="Genomic_DNA"/>
</dbReference>
<proteinExistence type="predicted"/>
<keyword evidence="1" id="KW-0812">Transmembrane</keyword>
<accession>A0ABX9UGQ4</accession>
<evidence type="ECO:0000313" key="3">
    <source>
        <dbReference type="Proteomes" id="UP000266886"/>
    </source>
</evidence>
<organism evidence="2 3">
    <name type="scientific">Corynebacterium gottingense</name>
    <dbReference type="NCBI Taxonomy" id="2041036"/>
    <lineage>
        <taxon>Bacteria</taxon>
        <taxon>Bacillati</taxon>
        <taxon>Actinomycetota</taxon>
        <taxon>Actinomycetes</taxon>
        <taxon>Mycobacteriales</taxon>
        <taxon>Corynebacteriaceae</taxon>
        <taxon>Corynebacterium</taxon>
    </lineage>
</organism>
<protein>
    <submittedName>
        <fullName evidence="2">Uncharacterized protein</fullName>
    </submittedName>
</protein>
<dbReference type="RefSeq" id="WP_147453314.1">
    <property type="nucleotide sequence ID" value="NZ_RDRE01000082.1"/>
</dbReference>
<evidence type="ECO:0000256" key="1">
    <source>
        <dbReference type="SAM" id="Phobius"/>
    </source>
</evidence>
<name>A0ABX9UGQ4_9CORY</name>
<keyword evidence="3" id="KW-1185">Reference proteome</keyword>
<feature type="transmembrane region" description="Helical" evidence="1">
    <location>
        <begin position="88"/>
        <end position="109"/>
    </location>
</feature>
<sequence>MTANPKTINVRAAFEWSIRTVLNNWAMWVPLTLATFLVSVVLWVLLQFYGYLLVFMLASALFAIVALQQTQHPRLRLTELEFPRAFQTLGATAVVELIGFLSFALWLGIAAPSF</sequence>
<feature type="non-terminal residue" evidence="2">
    <location>
        <position position="114"/>
    </location>
</feature>
<gene>
    <name evidence="2" type="ORF">EAW56_11670</name>
</gene>